<feature type="transmembrane region" description="Helical" evidence="1">
    <location>
        <begin position="20"/>
        <end position="38"/>
    </location>
</feature>
<evidence type="ECO:0000313" key="3">
    <source>
        <dbReference type="Proteomes" id="UP000254069"/>
    </source>
</evidence>
<name>A0A380ACP8_9GAMM</name>
<feature type="transmembrane region" description="Helical" evidence="1">
    <location>
        <begin position="44"/>
        <end position="63"/>
    </location>
</feature>
<organism evidence="2 3">
    <name type="scientific">Shewanella algae</name>
    <dbReference type="NCBI Taxonomy" id="38313"/>
    <lineage>
        <taxon>Bacteria</taxon>
        <taxon>Pseudomonadati</taxon>
        <taxon>Pseudomonadota</taxon>
        <taxon>Gammaproteobacteria</taxon>
        <taxon>Alteromonadales</taxon>
        <taxon>Shewanellaceae</taxon>
        <taxon>Shewanella</taxon>
    </lineage>
</organism>
<keyword evidence="1" id="KW-1133">Transmembrane helix</keyword>
<protein>
    <submittedName>
        <fullName evidence="2">Uncharacterized protein</fullName>
    </submittedName>
</protein>
<accession>A0A380ACP8</accession>
<keyword evidence="1" id="KW-0472">Membrane</keyword>
<dbReference type="Proteomes" id="UP000254069">
    <property type="component" value="Unassembled WGS sequence"/>
</dbReference>
<evidence type="ECO:0000256" key="1">
    <source>
        <dbReference type="SAM" id="Phobius"/>
    </source>
</evidence>
<keyword evidence="1" id="KW-0812">Transmembrane</keyword>
<dbReference type="RefSeq" id="WP_044735081.1">
    <property type="nucleotide sequence ID" value="NZ_AP024610.1"/>
</dbReference>
<dbReference type="EMBL" id="UGYO01000001">
    <property type="protein sequence ID" value="SUI77507.1"/>
    <property type="molecule type" value="Genomic_DNA"/>
</dbReference>
<proteinExistence type="predicted"/>
<evidence type="ECO:0000313" key="2">
    <source>
        <dbReference type="EMBL" id="SUI77507.1"/>
    </source>
</evidence>
<gene>
    <name evidence="2" type="ORF">NCTC10738_02628</name>
</gene>
<dbReference type="AlphaFoldDB" id="A0A380ACP8"/>
<sequence>MKELVRENKRPDFRLLQSFVVRTLVGAMFAYYLVYLANEPFEHQLAYIAVCVLLSLLMDYLTARSKGALEVKLVEGKLVLLGVTIEIAQIEQVLYCQSKRFEHQLRFRFKDRTYQDFELSEPSLIADLQLYYFLLDNQLPVKMLDNAERLN</sequence>
<keyword evidence="3" id="KW-1185">Reference proteome</keyword>
<reference evidence="2 3" key="1">
    <citation type="submission" date="2018-06" db="EMBL/GenBank/DDBJ databases">
        <authorList>
            <consortium name="Pathogen Informatics"/>
            <person name="Doyle S."/>
        </authorList>
    </citation>
    <scope>NUCLEOTIDE SEQUENCE [LARGE SCALE GENOMIC DNA]</scope>
    <source>
        <strain evidence="2 3">NCTC10738</strain>
    </source>
</reference>